<feature type="binding site" evidence="5">
    <location>
        <position position="145"/>
    </location>
    <ligand>
        <name>pyridoxal 5'-phosphate</name>
        <dbReference type="ChEBI" id="CHEBI:597326"/>
    </ligand>
</feature>
<keyword evidence="4 5" id="KW-0663">Pyridoxal phosphate</keyword>
<dbReference type="PANTHER" id="PTHR11986">
    <property type="entry name" value="AMINOTRANSFERASE CLASS III"/>
    <property type="match status" value="1"/>
</dbReference>
<dbReference type="GO" id="GO:0030170">
    <property type="term" value="F:pyridoxal phosphate binding"/>
    <property type="evidence" value="ECO:0007669"/>
    <property type="project" value="InterPro"/>
</dbReference>
<comment type="subunit">
    <text evidence="5">Homodimer.</text>
</comment>
<dbReference type="SUPFAM" id="SSF53383">
    <property type="entry name" value="PLP-dependent transferases"/>
    <property type="match status" value="1"/>
</dbReference>
<evidence type="ECO:0000256" key="3">
    <source>
        <dbReference type="ARBA" id="ARBA00022679"/>
    </source>
</evidence>
<dbReference type="CDD" id="cd00610">
    <property type="entry name" value="OAT_like"/>
    <property type="match status" value="1"/>
</dbReference>
<comment type="catalytic activity">
    <reaction evidence="5">
        <text>N(2)-acetyl-L-ornithine + 2-oxoglutarate = N-acetyl-L-glutamate 5-semialdehyde + L-glutamate</text>
        <dbReference type="Rhea" id="RHEA:18049"/>
        <dbReference type="ChEBI" id="CHEBI:16810"/>
        <dbReference type="ChEBI" id="CHEBI:29123"/>
        <dbReference type="ChEBI" id="CHEBI:29985"/>
        <dbReference type="ChEBI" id="CHEBI:57805"/>
        <dbReference type="EC" id="2.6.1.11"/>
    </reaction>
</comment>
<dbReference type="Gene3D" id="3.40.640.10">
    <property type="entry name" value="Type I PLP-dependent aspartate aminotransferase-like (Major domain)"/>
    <property type="match status" value="1"/>
</dbReference>
<comment type="similarity">
    <text evidence="5">Belongs to the class-III pyridoxal-phosphate-dependent aminotransferase family. ArgD subfamily.</text>
</comment>
<dbReference type="GO" id="GO:0042802">
    <property type="term" value="F:identical protein binding"/>
    <property type="evidence" value="ECO:0007669"/>
    <property type="project" value="TreeGrafter"/>
</dbReference>
<evidence type="ECO:0000256" key="4">
    <source>
        <dbReference type="ARBA" id="ARBA00022898"/>
    </source>
</evidence>
<keyword evidence="1 5" id="KW-0032">Aminotransferase</keyword>
<feature type="binding site" evidence="5">
    <location>
        <begin position="230"/>
        <end position="233"/>
    </location>
    <ligand>
        <name>pyridoxal 5'-phosphate</name>
        <dbReference type="ChEBI" id="CHEBI:597326"/>
    </ligand>
</feature>
<accession>L7VZK8</accession>
<dbReference type="InterPro" id="IPR049704">
    <property type="entry name" value="Aminotrans_3_PPA_site"/>
</dbReference>
<organism evidence="6">
    <name type="scientific">uncultured bacterium A1Q1_fos_862</name>
    <dbReference type="NCBI Taxonomy" id="1256590"/>
    <lineage>
        <taxon>Bacteria</taxon>
        <taxon>environmental samples</taxon>
    </lineage>
</organism>
<proteinExistence type="inferred from homology"/>
<dbReference type="GO" id="GO:0005737">
    <property type="term" value="C:cytoplasm"/>
    <property type="evidence" value="ECO:0007669"/>
    <property type="project" value="UniProtKB-SubCell"/>
</dbReference>
<dbReference type="Gene3D" id="3.90.1150.10">
    <property type="entry name" value="Aspartate Aminotransferase, domain 1"/>
    <property type="match status" value="1"/>
</dbReference>
<feature type="modified residue" description="N6-(pyridoxal phosphate)lysine" evidence="5">
    <location>
        <position position="259"/>
    </location>
</feature>
<gene>
    <name evidence="5" type="primary">argD</name>
</gene>
<comment type="subcellular location">
    <subcellularLocation>
        <location evidence="5">Cytoplasm</location>
    </subcellularLocation>
</comment>
<comment type="cofactor">
    <cofactor evidence="5">
        <name>pyridoxal 5'-phosphate</name>
        <dbReference type="ChEBI" id="CHEBI:597326"/>
    </cofactor>
    <text evidence="5">Binds 1 pyridoxal phosphate per subunit.</text>
</comment>
<reference evidence="6" key="1">
    <citation type="submission" date="2012-09" db="EMBL/GenBank/DDBJ databases">
        <title>Metagenomic Characterization of a Microbial Community in Wastewater Detects High Levels of Antibiotic Resistance.</title>
        <authorList>
            <person name="Abrams M."/>
            <person name="Caldwell A."/>
            <person name="Vandaei E."/>
            <person name="Lee W."/>
            <person name="Perrott J."/>
            <person name="Khan S.Y."/>
            <person name="Ta J."/>
            <person name="Romero D."/>
            <person name="Nguyen V."/>
            <person name="Pourmand N."/>
            <person name="Ouverney C.C."/>
        </authorList>
    </citation>
    <scope>NUCLEOTIDE SEQUENCE</scope>
</reference>
<dbReference type="GO" id="GO:0003992">
    <property type="term" value="F:N2-acetyl-L-ornithine:2-oxoglutarate 5-aminotransferase activity"/>
    <property type="evidence" value="ECO:0007669"/>
    <property type="project" value="UniProtKB-UniRule"/>
</dbReference>
<feature type="binding site" evidence="5">
    <location>
        <begin position="116"/>
        <end position="117"/>
    </location>
    <ligand>
        <name>pyridoxal 5'-phosphate</name>
        <dbReference type="ChEBI" id="CHEBI:597326"/>
    </ligand>
</feature>
<dbReference type="PROSITE" id="PS00600">
    <property type="entry name" value="AA_TRANSFER_CLASS_3"/>
    <property type="match status" value="1"/>
</dbReference>
<dbReference type="EMBL" id="JX649905">
    <property type="protein sequence ID" value="AGC72533.1"/>
    <property type="molecule type" value="Genomic_DNA"/>
</dbReference>
<dbReference type="NCBIfam" id="NF002325">
    <property type="entry name" value="PRK01278.1"/>
    <property type="match status" value="1"/>
</dbReference>
<dbReference type="NCBIfam" id="NF002874">
    <property type="entry name" value="PRK03244.1"/>
    <property type="match status" value="1"/>
</dbReference>
<keyword evidence="5" id="KW-0963">Cytoplasm</keyword>
<comment type="pathway">
    <text evidence="5">Amino-acid biosynthesis; L-arginine biosynthesis; N(2)-acetyl-L-ornithine from L-glutamate: step 4/4.</text>
</comment>
<evidence type="ECO:0000313" key="6">
    <source>
        <dbReference type="EMBL" id="AGC72533.1"/>
    </source>
</evidence>
<dbReference type="Pfam" id="PF00202">
    <property type="entry name" value="Aminotran_3"/>
    <property type="match status" value="1"/>
</dbReference>
<dbReference type="AlphaFoldDB" id="L7VZK8"/>
<dbReference type="FunFam" id="3.40.640.10:FF:000004">
    <property type="entry name" value="Acetylornithine aminotransferase"/>
    <property type="match status" value="1"/>
</dbReference>
<dbReference type="PANTHER" id="PTHR11986:SF79">
    <property type="entry name" value="ACETYLORNITHINE AMINOTRANSFERASE, MITOCHONDRIAL"/>
    <property type="match status" value="1"/>
</dbReference>
<comment type="miscellaneous">
    <text evidence="5">May also have succinyldiaminopimelate aminotransferase activity, thus carrying out the corresponding step in lysine biosynthesis.</text>
</comment>
<evidence type="ECO:0000256" key="2">
    <source>
        <dbReference type="ARBA" id="ARBA00022605"/>
    </source>
</evidence>
<keyword evidence="2 5" id="KW-0028">Amino-acid biosynthesis</keyword>
<keyword evidence="3 5" id="KW-0808">Transferase</keyword>
<dbReference type="InterPro" id="IPR004636">
    <property type="entry name" value="AcOrn/SuccOrn_fam"/>
</dbReference>
<keyword evidence="5" id="KW-0055">Arginine biosynthesis</keyword>
<dbReference type="InterPro" id="IPR005814">
    <property type="entry name" value="Aminotrans_3"/>
</dbReference>
<dbReference type="EC" id="2.6.1.11" evidence="5"/>
<sequence length="415" mass="43826">MITKDGSTHAVAMGAPADMTRCPLMPTYAAPSVQFVRGEGSWLWDREGRRYLDLLSGLAVTSLGHSHPAVADAIAEQSKRLLHVSNLFGTEHNGPLAQTLDELLGGGGQVFFCNSGAEANEAAIKLARKFGGRGRHVVVSAYGSFHGRTLATLHATGQPAKHEAFQPLPEGFRHVTWDDLDELEAAIDDTVAAVLLEPVQGEGGVNPASAEYFAGVRRICDERGVLFMVDEVQTGLGRCGRWFAHQHFGVVPDVVTMAKALGNGVPIGACWARAEIAATFDPGDHATTFGGQPFAAAAARAVLAVMLDNDVASLAETRGAQLSARLSELSAVRAVRGLGLLLAVELDVERIGVPAPAVASLLLERSLVVNAVTPTALRLAPSLLISDEEIDHAVTVLSETLDELTDASRATPERT</sequence>
<dbReference type="GO" id="GO:0006526">
    <property type="term" value="P:L-arginine biosynthetic process"/>
    <property type="evidence" value="ECO:0007669"/>
    <property type="project" value="UniProtKB-UniRule"/>
</dbReference>
<dbReference type="InterPro" id="IPR015422">
    <property type="entry name" value="PyrdxlP-dep_Trfase_small"/>
</dbReference>
<dbReference type="InterPro" id="IPR015424">
    <property type="entry name" value="PyrdxlP-dep_Trfase"/>
</dbReference>
<dbReference type="InterPro" id="IPR015421">
    <property type="entry name" value="PyrdxlP-dep_Trfase_major"/>
</dbReference>
<dbReference type="HAMAP" id="MF_01107">
    <property type="entry name" value="ArgD_aminotrans_3"/>
    <property type="match status" value="1"/>
</dbReference>
<feature type="binding site" evidence="5">
    <location>
        <position position="287"/>
    </location>
    <ligand>
        <name>N(2)-acetyl-L-ornithine</name>
        <dbReference type="ChEBI" id="CHEBI:57805"/>
    </ligand>
</feature>
<protein>
    <recommendedName>
        <fullName evidence="5">Acetylornithine aminotransferase</fullName>
        <shortName evidence="5">ACOAT</shortName>
        <ecNumber evidence="5">2.6.1.11</ecNumber>
    </recommendedName>
</protein>
<name>L7VZK8_9BACT</name>
<dbReference type="PIRSF" id="PIRSF000521">
    <property type="entry name" value="Transaminase_4ab_Lys_Orn"/>
    <property type="match status" value="1"/>
</dbReference>
<dbReference type="NCBIfam" id="TIGR00707">
    <property type="entry name" value="argD"/>
    <property type="match status" value="1"/>
</dbReference>
<evidence type="ECO:0000256" key="5">
    <source>
        <dbReference type="HAMAP-Rule" id="MF_01107"/>
    </source>
</evidence>
<dbReference type="InterPro" id="IPR050103">
    <property type="entry name" value="Class-III_PLP-dep_AT"/>
</dbReference>
<dbReference type="UniPathway" id="UPA00068">
    <property type="reaction ID" value="UER00109"/>
</dbReference>
<evidence type="ECO:0000256" key="1">
    <source>
        <dbReference type="ARBA" id="ARBA00022576"/>
    </source>
</evidence>
<feature type="binding site" evidence="5">
    <location>
        <position position="288"/>
    </location>
    <ligand>
        <name>pyridoxal 5'-phosphate</name>
        <dbReference type="ChEBI" id="CHEBI:597326"/>
    </ligand>
</feature>
<feature type="binding site" evidence="5">
    <location>
        <position position="148"/>
    </location>
    <ligand>
        <name>N(2)-acetyl-L-ornithine</name>
        <dbReference type="ChEBI" id="CHEBI:57805"/>
    </ligand>
</feature>